<dbReference type="InterPro" id="IPR003594">
    <property type="entry name" value="HATPase_dom"/>
</dbReference>
<keyword evidence="3" id="KW-0732">Signal</keyword>
<organism evidence="5 6">
    <name type="scientific">Chitinophaga parva</name>
    <dbReference type="NCBI Taxonomy" id="2169414"/>
    <lineage>
        <taxon>Bacteria</taxon>
        <taxon>Pseudomonadati</taxon>
        <taxon>Bacteroidota</taxon>
        <taxon>Chitinophagia</taxon>
        <taxon>Chitinophagales</taxon>
        <taxon>Chitinophagaceae</taxon>
        <taxon>Chitinophaga</taxon>
    </lineage>
</organism>
<dbReference type="SUPFAM" id="SSF55874">
    <property type="entry name" value="ATPase domain of HSP90 chaperone/DNA topoisomerase II/histidine kinase"/>
    <property type="match status" value="1"/>
</dbReference>
<dbReference type="Gene3D" id="3.30.565.10">
    <property type="entry name" value="Histidine kinase-like ATPase, C-terminal domain"/>
    <property type="match status" value="1"/>
</dbReference>
<dbReference type="SUPFAM" id="SSF48452">
    <property type="entry name" value="TPR-like"/>
    <property type="match status" value="1"/>
</dbReference>
<dbReference type="InterPro" id="IPR011990">
    <property type="entry name" value="TPR-like_helical_dom_sf"/>
</dbReference>
<evidence type="ECO:0000256" key="1">
    <source>
        <dbReference type="PROSITE-ProRule" id="PRU00339"/>
    </source>
</evidence>
<feature type="coiled-coil region" evidence="2">
    <location>
        <begin position="456"/>
        <end position="483"/>
    </location>
</feature>
<dbReference type="InterPro" id="IPR019734">
    <property type="entry name" value="TPR_rpt"/>
</dbReference>
<sequence>MQRLLLFFLGLLLCGTAASGQPAPADAGRQVVVTFQPPMADTDRIAASLRTGSYYLYKPGRFPGDLDSALVFFTRARDLADTIKNTYWQNEAQARLGDYYYEKDDREKGKSAYIRVIDFYRKAGNKAMEKHYQDRLLEVTGGVHAGMVPDNIQYFEAGGTGLASKGGQLQNIAAHKEIAYACIKAGELDKAEKELLGMLAAYNALHYDKLVDTYELLAEVSKLETDLHKELLYKLELIKNMEATGDTARADYFYSKLALTYADLNMHDQSQTWIFKAMDVLIRRHQLEDYYGYVSLAVWNFNVMNKPEEGIAFLKRTAREVPPLNAAQRVDLYEGYGNCYANMQQYAKAEQYYLEMMRLYKQTSFNQAFYSTNYQMTTDYIHYNQVIGNFYVLTKQYAKAGAYFGKILGLPKGTVRPVTLSKINRMQFTVDSARGNYIAAIQHFETSKNIDDSLFNDNKSKQIEELEISYQTEKKDKELQTKQKNIVQLVNKNLLQDARLREANLIRNVIIISSLLLIALLYTGYRFKQRHNIQLQVQQRVINSKNQRLEQVLAEQQKLLAQKEWLVREIHHRVKNNLQIVISLLNVQAGFLNDPSAVEAIRESRERMQAIAIIHQKLYQPDSSTRINLRSYIQEMVIYLRSSFSGYEKISFQLDVEELNVDVSQAVPLGIIINEAITNSVKYAFPIHRKGRIVISVHQFNGDEVLLRIKDNGQGFPDDFDLKDNNSLGIQLMKLFAEQLEAALSFRSHDGAEISLRFKSQQTIDPVEPDAFANIQPKQEAVS</sequence>
<dbReference type="PANTHER" id="PTHR43065">
    <property type="entry name" value="SENSOR HISTIDINE KINASE"/>
    <property type="match status" value="1"/>
</dbReference>
<keyword evidence="1" id="KW-0802">TPR repeat</keyword>
<evidence type="ECO:0000256" key="3">
    <source>
        <dbReference type="SAM" id="SignalP"/>
    </source>
</evidence>
<comment type="caution">
    <text evidence="5">The sequence shown here is derived from an EMBL/GenBank/DDBJ whole genome shotgun (WGS) entry which is preliminary data.</text>
</comment>
<accession>A0A2T7BHK9</accession>
<dbReference type="SMART" id="SM00387">
    <property type="entry name" value="HATPase_c"/>
    <property type="match status" value="1"/>
</dbReference>
<dbReference type="AlphaFoldDB" id="A0A2T7BHK9"/>
<dbReference type="PANTHER" id="PTHR43065:SF23">
    <property type="entry name" value="SENSOR HISTIDINE KINASE PDTAS"/>
    <property type="match status" value="1"/>
</dbReference>
<dbReference type="Proteomes" id="UP000244450">
    <property type="component" value="Unassembled WGS sequence"/>
</dbReference>
<dbReference type="PROSITE" id="PS50005">
    <property type="entry name" value="TPR"/>
    <property type="match status" value="1"/>
</dbReference>
<evidence type="ECO:0000259" key="4">
    <source>
        <dbReference type="SMART" id="SM00387"/>
    </source>
</evidence>
<protein>
    <recommendedName>
        <fullName evidence="4">Histidine kinase/HSP90-like ATPase domain-containing protein</fullName>
    </recommendedName>
</protein>
<dbReference type="InterPro" id="IPR011495">
    <property type="entry name" value="Sig_transdc_His_kin_sub2_dim/P"/>
</dbReference>
<dbReference type="Gene3D" id="3.30.450.20">
    <property type="entry name" value="PAS domain"/>
    <property type="match status" value="1"/>
</dbReference>
<dbReference type="EMBL" id="QCYK01000002">
    <property type="protein sequence ID" value="PUZ25764.1"/>
    <property type="molecule type" value="Genomic_DNA"/>
</dbReference>
<reference evidence="5 6" key="1">
    <citation type="submission" date="2018-04" db="EMBL/GenBank/DDBJ databases">
        <title>Chitinophaga fuyangensis sp. nov., isolated from soil in a chemical factory.</title>
        <authorList>
            <person name="Chen K."/>
        </authorList>
    </citation>
    <scope>NUCLEOTIDE SEQUENCE [LARGE SCALE GENOMIC DNA]</scope>
    <source>
        <strain evidence="5 6">LY-1</strain>
    </source>
</reference>
<feature type="chain" id="PRO_5015396310" description="Histidine kinase/HSP90-like ATPase domain-containing protein" evidence="3">
    <location>
        <begin position="21"/>
        <end position="783"/>
    </location>
</feature>
<dbReference type="RefSeq" id="WP_108687603.1">
    <property type="nucleotide sequence ID" value="NZ_QCYK01000002.1"/>
</dbReference>
<proteinExistence type="predicted"/>
<feature type="coiled-coil region" evidence="2">
    <location>
        <begin position="535"/>
        <end position="566"/>
    </location>
</feature>
<dbReference type="InterPro" id="IPR036890">
    <property type="entry name" value="HATPase_C_sf"/>
</dbReference>
<gene>
    <name evidence="5" type="ORF">DCC81_15990</name>
</gene>
<feature type="domain" description="Histidine kinase/HSP90-like ATPase" evidence="4">
    <location>
        <begin position="664"/>
        <end position="762"/>
    </location>
</feature>
<keyword evidence="2" id="KW-0175">Coiled coil</keyword>
<evidence type="ECO:0000313" key="6">
    <source>
        <dbReference type="Proteomes" id="UP000244450"/>
    </source>
</evidence>
<name>A0A2T7BHK9_9BACT</name>
<keyword evidence="6" id="KW-1185">Reference proteome</keyword>
<dbReference type="Gene3D" id="1.25.40.10">
    <property type="entry name" value="Tetratricopeptide repeat domain"/>
    <property type="match status" value="1"/>
</dbReference>
<evidence type="ECO:0000256" key="2">
    <source>
        <dbReference type="SAM" id="Coils"/>
    </source>
</evidence>
<feature type="signal peptide" evidence="3">
    <location>
        <begin position="1"/>
        <end position="20"/>
    </location>
</feature>
<dbReference type="Pfam" id="PF07568">
    <property type="entry name" value="HisKA_2"/>
    <property type="match status" value="1"/>
</dbReference>
<evidence type="ECO:0000313" key="5">
    <source>
        <dbReference type="EMBL" id="PUZ25764.1"/>
    </source>
</evidence>
<dbReference type="Pfam" id="PF02518">
    <property type="entry name" value="HATPase_c"/>
    <property type="match status" value="1"/>
</dbReference>
<dbReference type="OrthoDB" id="1223659at2"/>
<feature type="repeat" description="TPR" evidence="1">
    <location>
        <begin position="330"/>
        <end position="363"/>
    </location>
</feature>